<keyword evidence="7 18" id="KW-0479">Metal-binding</keyword>
<feature type="region of interest" description="Pyrophosphorylase" evidence="18">
    <location>
        <begin position="1"/>
        <end position="232"/>
    </location>
</feature>
<evidence type="ECO:0000256" key="12">
    <source>
        <dbReference type="ARBA" id="ARBA00023268"/>
    </source>
</evidence>
<keyword evidence="6 18" id="KW-0548">Nucleotidyltransferase</keyword>
<dbReference type="InterPro" id="IPR005882">
    <property type="entry name" value="Bifunctional_GlmU"/>
</dbReference>
<evidence type="ECO:0000313" key="20">
    <source>
        <dbReference type="EMBL" id="MCY0964946.1"/>
    </source>
</evidence>
<evidence type="ECO:0000256" key="14">
    <source>
        <dbReference type="ARBA" id="ARBA00023316"/>
    </source>
</evidence>
<feature type="binding site" evidence="18">
    <location>
        <position position="73"/>
    </location>
    <ligand>
        <name>UDP-N-acetyl-alpha-D-glucosamine</name>
        <dbReference type="ChEBI" id="CHEBI:57705"/>
    </ligand>
</feature>
<keyword evidence="10 18" id="KW-0133">Cell shape</keyword>
<keyword evidence="21" id="KW-1185">Reference proteome</keyword>
<accession>A0A9X3ED31</accession>
<evidence type="ECO:0000256" key="1">
    <source>
        <dbReference type="ARBA" id="ARBA00004496"/>
    </source>
</evidence>
<feature type="binding site" evidence="18">
    <location>
        <begin position="8"/>
        <end position="11"/>
    </location>
    <ligand>
        <name>UDP-N-acetyl-alpha-D-glucosamine</name>
        <dbReference type="ChEBI" id="CHEBI:57705"/>
    </ligand>
</feature>
<feature type="binding site" evidence="18">
    <location>
        <position position="102"/>
    </location>
    <ligand>
        <name>Mg(2+)</name>
        <dbReference type="ChEBI" id="CHEBI:18420"/>
    </ligand>
</feature>
<dbReference type="PANTHER" id="PTHR43584:SF3">
    <property type="entry name" value="BIFUNCTIONAL PROTEIN GLMU"/>
    <property type="match status" value="1"/>
</dbReference>
<comment type="similarity">
    <text evidence="2 18">In the C-terminal section; belongs to the transferase hexapeptide repeat family.</text>
</comment>
<dbReference type="EMBL" id="JAPNOA010000020">
    <property type="protein sequence ID" value="MCY0964946.1"/>
    <property type="molecule type" value="Genomic_DNA"/>
</dbReference>
<dbReference type="InterPro" id="IPR018357">
    <property type="entry name" value="Hexapep_transf_CS"/>
</dbReference>
<dbReference type="GO" id="GO:0009252">
    <property type="term" value="P:peptidoglycan biosynthetic process"/>
    <property type="evidence" value="ECO:0007669"/>
    <property type="project" value="UniProtKB-UniRule"/>
</dbReference>
<comment type="function">
    <text evidence="17 18">Catalyzes the last two sequential reactions in the de novo biosynthetic pathway for UDP-N-acetylglucosamine (UDP-GlcNAc). The C-terminal domain catalyzes the transfer of acetyl group from acetyl coenzyme A to glucosamine-1-phosphate (GlcN-1-P) to produce N-acetylglucosamine-1-phosphate (GlcNAc-1-P), which is converted into UDP-GlcNAc by the transfer of uridine 5-monophosphate (from uridine 5-triphosphate), a reaction catalyzed by the N-terminal domain.</text>
</comment>
<dbReference type="Pfam" id="PF12804">
    <property type="entry name" value="NTP_transf_3"/>
    <property type="match status" value="1"/>
</dbReference>
<evidence type="ECO:0000256" key="10">
    <source>
        <dbReference type="ARBA" id="ARBA00022960"/>
    </source>
</evidence>
<dbReference type="GO" id="GO:0071555">
    <property type="term" value="P:cell wall organization"/>
    <property type="evidence" value="ECO:0007669"/>
    <property type="project" value="UniProtKB-KW"/>
</dbReference>
<feature type="binding site" evidence="18">
    <location>
        <position position="380"/>
    </location>
    <ligand>
        <name>UDP-N-acetyl-alpha-D-glucosamine</name>
        <dbReference type="ChEBI" id="CHEBI:57705"/>
    </ligand>
</feature>
<evidence type="ECO:0000256" key="13">
    <source>
        <dbReference type="ARBA" id="ARBA00023315"/>
    </source>
</evidence>
<dbReference type="AlphaFoldDB" id="A0A9X3ED31"/>
<sequence length="459" mass="48803">MPLAVVTLAAGKGSRMKSELPKVLHRLAGKAMLQHVLDSAARLPEAVQHVVIGHGAEQVKAAITDAGIHWALQSEQKGTGHAVAQAMPAVVADARVLVLYGDVPLISTDTLSRLLEQTHSDANHDGGLALLTVELANPTGYGRIVRDDAGNIQAIVEHKDASAEQRAIREVNTGILAVSARHLNRWLPQLQANNAQGEYYLTDIVAMAVAEGVAVRAIHPQAESEVQGVNDRVQLAQLERVFQQQLAEQLLRDGVELADPARIDIRGQLTCGRDVRIDIGCVFEGDVVLEDGVEIGPYCVIRSSRIGAGTRIDAYSLIEEARSEADCVVGPYARLRPGADLARGAKVGNFVEIKKARIGEGSKVNHLSYIGDAELGRDVNIGAGTITCNYDGVNKFKTLIGDNAFIGSNSALVAPADIGAGATIGAGSVITSKVEDNQLAVARGKQRNIDGWARPQKKK</sequence>
<feature type="binding site" evidence="18">
    <location>
        <position position="354"/>
    </location>
    <ligand>
        <name>UDP-N-acetyl-alpha-D-glucosamine</name>
        <dbReference type="ChEBI" id="CHEBI:57705"/>
    </ligand>
</feature>
<evidence type="ECO:0000256" key="9">
    <source>
        <dbReference type="ARBA" id="ARBA00022842"/>
    </source>
</evidence>
<dbReference type="GO" id="GO:0006048">
    <property type="term" value="P:UDP-N-acetylglucosamine biosynthetic process"/>
    <property type="evidence" value="ECO:0007669"/>
    <property type="project" value="InterPro"/>
</dbReference>
<feature type="binding site" evidence="18">
    <location>
        <begin position="100"/>
        <end position="102"/>
    </location>
    <ligand>
        <name>UDP-N-acetyl-alpha-D-glucosamine</name>
        <dbReference type="ChEBI" id="CHEBI:57705"/>
    </ligand>
</feature>
<dbReference type="EC" id="2.7.7.23" evidence="18"/>
<dbReference type="GO" id="GO:0019134">
    <property type="term" value="F:glucosamine-1-phosphate N-acetyltransferase activity"/>
    <property type="evidence" value="ECO:0007669"/>
    <property type="project" value="UniProtKB-UniRule"/>
</dbReference>
<dbReference type="GO" id="GO:0000902">
    <property type="term" value="P:cell morphogenesis"/>
    <property type="evidence" value="ECO:0007669"/>
    <property type="project" value="UniProtKB-UniRule"/>
</dbReference>
<dbReference type="GO" id="GO:0005737">
    <property type="term" value="C:cytoplasm"/>
    <property type="evidence" value="ECO:0007669"/>
    <property type="project" value="UniProtKB-SubCell"/>
</dbReference>
<dbReference type="NCBIfam" id="TIGR01173">
    <property type="entry name" value="glmU"/>
    <property type="match status" value="1"/>
</dbReference>
<dbReference type="Proteomes" id="UP001150830">
    <property type="component" value="Unassembled WGS sequence"/>
</dbReference>
<dbReference type="GO" id="GO:0008360">
    <property type="term" value="P:regulation of cell shape"/>
    <property type="evidence" value="ECO:0007669"/>
    <property type="project" value="UniProtKB-KW"/>
</dbReference>
<feature type="binding site" evidence="18">
    <location>
        <position position="230"/>
    </location>
    <ligand>
        <name>Mg(2+)</name>
        <dbReference type="ChEBI" id="CHEBI:18420"/>
    </ligand>
</feature>
<dbReference type="PANTHER" id="PTHR43584">
    <property type="entry name" value="NUCLEOTIDYL TRANSFERASE"/>
    <property type="match status" value="1"/>
</dbReference>
<comment type="catalytic activity">
    <reaction evidence="16 18">
        <text>N-acetyl-alpha-D-glucosamine 1-phosphate + UTP + H(+) = UDP-N-acetyl-alpha-D-glucosamine + diphosphate</text>
        <dbReference type="Rhea" id="RHEA:13509"/>
        <dbReference type="ChEBI" id="CHEBI:15378"/>
        <dbReference type="ChEBI" id="CHEBI:33019"/>
        <dbReference type="ChEBI" id="CHEBI:46398"/>
        <dbReference type="ChEBI" id="CHEBI:57705"/>
        <dbReference type="ChEBI" id="CHEBI:57776"/>
        <dbReference type="EC" id="2.7.7.23"/>
    </reaction>
</comment>
<protein>
    <recommendedName>
        <fullName evidence="18">Bifunctional protein GlmU</fullName>
    </recommendedName>
    <domain>
        <recommendedName>
            <fullName evidence="18">UDP-N-acetylglucosamine pyrophosphorylase</fullName>
            <ecNumber evidence="18">2.7.7.23</ecNumber>
        </recommendedName>
        <alternativeName>
            <fullName evidence="18">N-acetylglucosamine-1-phosphate uridyltransferase</fullName>
        </alternativeName>
    </domain>
    <domain>
        <recommendedName>
            <fullName evidence="18">Glucosamine-1-phosphate N-acetyltransferase</fullName>
            <ecNumber evidence="18">2.3.1.157</ecNumber>
        </recommendedName>
    </domain>
</protein>
<feature type="binding site" evidence="18">
    <location>
        <position position="443"/>
    </location>
    <ligand>
        <name>acetyl-CoA</name>
        <dbReference type="ChEBI" id="CHEBI:57288"/>
    </ligand>
</feature>
<comment type="subunit">
    <text evidence="18">Homotrimer.</text>
</comment>
<feature type="binding site" evidence="18">
    <location>
        <position position="426"/>
    </location>
    <ligand>
        <name>acetyl-CoA</name>
        <dbReference type="ChEBI" id="CHEBI:57288"/>
    </ligand>
</feature>
<keyword evidence="4 18" id="KW-0963">Cytoplasm</keyword>
<keyword evidence="5 18" id="KW-0808">Transferase</keyword>
<feature type="domain" description="MobA-like NTP transferase" evidence="19">
    <location>
        <begin position="6"/>
        <end position="121"/>
    </location>
</feature>
<dbReference type="Pfam" id="PF00132">
    <property type="entry name" value="Hexapep"/>
    <property type="match status" value="2"/>
</dbReference>
<comment type="pathway">
    <text evidence="18">Nucleotide-sugar biosynthesis; UDP-N-acetyl-alpha-D-glucosamine biosynthesis; N-acetyl-alpha-D-glucosamine 1-phosphate from alpha-D-glucosamine 6-phosphate (route II): step 2/2.</text>
</comment>
<dbReference type="InterPro" id="IPR050065">
    <property type="entry name" value="GlmU-like"/>
</dbReference>
<comment type="subcellular location">
    <subcellularLocation>
        <location evidence="1 18">Cytoplasm</location>
    </subcellularLocation>
</comment>
<evidence type="ECO:0000256" key="3">
    <source>
        <dbReference type="ARBA" id="ARBA00007947"/>
    </source>
</evidence>
<dbReference type="InterPro" id="IPR038009">
    <property type="entry name" value="GlmU_C_LbH"/>
</dbReference>
<feature type="binding site" evidence="18">
    <location>
        <position position="230"/>
    </location>
    <ligand>
        <name>UDP-N-acetyl-alpha-D-glucosamine</name>
        <dbReference type="ChEBI" id="CHEBI:57705"/>
    </ligand>
</feature>
<comment type="catalytic activity">
    <reaction evidence="15 18">
        <text>alpha-D-glucosamine 1-phosphate + acetyl-CoA = N-acetyl-alpha-D-glucosamine 1-phosphate + CoA + H(+)</text>
        <dbReference type="Rhea" id="RHEA:13725"/>
        <dbReference type="ChEBI" id="CHEBI:15378"/>
        <dbReference type="ChEBI" id="CHEBI:57287"/>
        <dbReference type="ChEBI" id="CHEBI:57288"/>
        <dbReference type="ChEBI" id="CHEBI:57776"/>
        <dbReference type="ChEBI" id="CHEBI:58516"/>
        <dbReference type="EC" id="2.3.1.157"/>
    </reaction>
</comment>
<evidence type="ECO:0000256" key="8">
    <source>
        <dbReference type="ARBA" id="ARBA00022737"/>
    </source>
</evidence>
<dbReference type="CDD" id="cd02540">
    <property type="entry name" value="GT2_GlmU_N_bac"/>
    <property type="match status" value="1"/>
</dbReference>
<gene>
    <name evidence="18 20" type="primary">glmU</name>
    <name evidence="20" type="ORF">OUO13_07085</name>
</gene>
<feature type="binding site" evidence="18">
    <location>
        <position position="383"/>
    </location>
    <ligand>
        <name>acetyl-CoA</name>
        <dbReference type="ChEBI" id="CHEBI:57288"/>
    </ligand>
</feature>
<dbReference type="EC" id="2.3.1.157" evidence="18"/>
<feature type="binding site" evidence="18">
    <location>
        <begin position="389"/>
        <end position="390"/>
    </location>
    <ligand>
        <name>acetyl-CoA</name>
        <dbReference type="ChEBI" id="CHEBI:57288"/>
    </ligand>
</feature>
<evidence type="ECO:0000256" key="16">
    <source>
        <dbReference type="ARBA" id="ARBA00048493"/>
    </source>
</evidence>
<name>A0A9X3ED31_9GAMM</name>
<evidence type="ECO:0000256" key="5">
    <source>
        <dbReference type="ARBA" id="ARBA00022679"/>
    </source>
</evidence>
<keyword evidence="14 18" id="KW-0961">Cell wall biogenesis/degradation</keyword>
<keyword evidence="11 18" id="KW-0573">Peptidoglycan synthesis</keyword>
<dbReference type="InterPro" id="IPR001451">
    <property type="entry name" value="Hexapep"/>
</dbReference>
<feature type="region of interest" description="Linker" evidence="18">
    <location>
        <begin position="233"/>
        <end position="253"/>
    </location>
</feature>
<evidence type="ECO:0000256" key="15">
    <source>
        <dbReference type="ARBA" id="ARBA00048247"/>
    </source>
</evidence>
<feature type="binding site" evidence="18">
    <location>
        <position position="336"/>
    </location>
    <ligand>
        <name>UDP-N-acetyl-alpha-D-glucosamine</name>
        <dbReference type="ChEBI" id="CHEBI:57705"/>
    </ligand>
</feature>
<evidence type="ECO:0000256" key="7">
    <source>
        <dbReference type="ARBA" id="ARBA00022723"/>
    </source>
</evidence>
<dbReference type="Gene3D" id="2.160.10.10">
    <property type="entry name" value="Hexapeptide repeat proteins"/>
    <property type="match status" value="1"/>
</dbReference>
<dbReference type="RefSeq" id="WP_283173297.1">
    <property type="nucleotide sequence ID" value="NZ_JAPNOA010000020.1"/>
</dbReference>
<feature type="binding site" evidence="18">
    <location>
        <position position="369"/>
    </location>
    <ligand>
        <name>UDP-N-acetyl-alpha-D-glucosamine</name>
        <dbReference type="ChEBI" id="CHEBI:57705"/>
    </ligand>
</feature>
<keyword evidence="8 18" id="KW-0677">Repeat</keyword>
<comment type="pathway">
    <text evidence="18">Bacterial outer membrane biogenesis; LPS lipid A biosynthesis.</text>
</comment>
<dbReference type="SUPFAM" id="SSF53448">
    <property type="entry name" value="Nucleotide-diphospho-sugar transferases"/>
    <property type="match status" value="1"/>
</dbReference>
<keyword evidence="13 18" id="KW-0012">Acyltransferase</keyword>
<dbReference type="SUPFAM" id="SSF51161">
    <property type="entry name" value="Trimeric LpxA-like enzymes"/>
    <property type="match status" value="1"/>
</dbReference>
<dbReference type="CDD" id="cd03353">
    <property type="entry name" value="LbH_GlmU_C"/>
    <property type="match status" value="1"/>
</dbReference>
<dbReference type="InterPro" id="IPR029044">
    <property type="entry name" value="Nucleotide-diphossugar_trans"/>
</dbReference>
<comment type="cofactor">
    <cofactor evidence="18">
        <name>Mg(2+)</name>
        <dbReference type="ChEBI" id="CHEBI:18420"/>
    </cofactor>
    <text evidence="18">Binds 1 Mg(2+) ion per subunit.</text>
</comment>
<evidence type="ECO:0000259" key="19">
    <source>
        <dbReference type="Pfam" id="PF12804"/>
    </source>
</evidence>
<evidence type="ECO:0000256" key="4">
    <source>
        <dbReference type="ARBA" id="ARBA00022490"/>
    </source>
</evidence>
<comment type="similarity">
    <text evidence="3 18">In the N-terminal section; belongs to the N-acetylglucosamine-1-phosphate uridyltransferase family.</text>
</comment>
<feature type="binding site" evidence="18">
    <location>
        <position position="172"/>
    </location>
    <ligand>
        <name>UDP-N-acetyl-alpha-D-glucosamine</name>
        <dbReference type="ChEBI" id="CHEBI:57705"/>
    </ligand>
</feature>
<keyword evidence="12 18" id="KW-0511">Multifunctional enzyme</keyword>
<feature type="binding site" evidence="18">
    <location>
        <position position="157"/>
    </location>
    <ligand>
        <name>UDP-N-acetyl-alpha-D-glucosamine</name>
        <dbReference type="ChEBI" id="CHEBI:57705"/>
    </ligand>
</feature>
<dbReference type="PROSITE" id="PS00101">
    <property type="entry name" value="HEXAPEP_TRANSFERASES"/>
    <property type="match status" value="1"/>
</dbReference>
<dbReference type="HAMAP" id="MF_01631">
    <property type="entry name" value="GlmU"/>
    <property type="match status" value="1"/>
</dbReference>
<dbReference type="InterPro" id="IPR011004">
    <property type="entry name" value="Trimer_LpxA-like_sf"/>
</dbReference>
<feature type="active site" description="Proton acceptor" evidence="18">
    <location>
        <position position="366"/>
    </location>
</feature>
<feature type="binding site" evidence="18">
    <location>
        <position position="142"/>
    </location>
    <ligand>
        <name>UDP-N-acetyl-alpha-D-glucosamine</name>
        <dbReference type="ChEBI" id="CHEBI:57705"/>
    </ligand>
</feature>
<dbReference type="GO" id="GO:0016020">
    <property type="term" value="C:membrane"/>
    <property type="evidence" value="ECO:0007669"/>
    <property type="project" value="GOC"/>
</dbReference>
<dbReference type="GO" id="GO:0009245">
    <property type="term" value="P:lipid A biosynthetic process"/>
    <property type="evidence" value="ECO:0007669"/>
    <property type="project" value="UniProtKB-UniRule"/>
</dbReference>
<feature type="region of interest" description="N-acetyltransferase" evidence="18">
    <location>
        <begin position="254"/>
        <end position="459"/>
    </location>
</feature>
<dbReference type="GO" id="GO:0003977">
    <property type="term" value="F:UDP-N-acetylglucosamine diphosphorylase activity"/>
    <property type="evidence" value="ECO:0007669"/>
    <property type="project" value="UniProtKB-UniRule"/>
</dbReference>
<organism evidence="20 21">
    <name type="scientific">Parathalassolituus penaei</name>
    <dbReference type="NCBI Taxonomy" id="2997323"/>
    <lineage>
        <taxon>Bacteria</taxon>
        <taxon>Pseudomonadati</taxon>
        <taxon>Pseudomonadota</taxon>
        <taxon>Gammaproteobacteria</taxon>
        <taxon>Oceanospirillales</taxon>
        <taxon>Oceanospirillaceae</taxon>
        <taxon>Parathalassolituus</taxon>
    </lineage>
</organism>
<evidence type="ECO:0000256" key="11">
    <source>
        <dbReference type="ARBA" id="ARBA00022984"/>
    </source>
</evidence>
<dbReference type="InterPro" id="IPR025877">
    <property type="entry name" value="MobA-like_NTP_Trfase"/>
</dbReference>
<comment type="caution">
    <text evidence="20">The sequence shown here is derived from an EMBL/GenBank/DDBJ whole genome shotgun (WGS) entry which is preliminary data.</text>
</comment>
<evidence type="ECO:0000313" key="21">
    <source>
        <dbReference type="Proteomes" id="UP001150830"/>
    </source>
</evidence>
<feature type="binding site" evidence="18">
    <location>
        <position position="22"/>
    </location>
    <ligand>
        <name>UDP-N-acetyl-alpha-D-glucosamine</name>
        <dbReference type="ChEBI" id="CHEBI:57705"/>
    </ligand>
</feature>
<dbReference type="Gene3D" id="3.90.550.10">
    <property type="entry name" value="Spore Coat Polysaccharide Biosynthesis Protein SpsA, Chain A"/>
    <property type="match status" value="1"/>
</dbReference>
<comment type="pathway">
    <text evidence="18">Nucleotide-sugar biosynthesis; UDP-N-acetyl-alpha-D-glucosamine biosynthesis; UDP-N-acetyl-alpha-D-glucosamine from N-acetyl-alpha-D-glucosamine 1-phosphate: step 1/1.</text>
</comment>
<reference evidence="20" key="1">
    <citation type="submission" date="2022-11" db="EMBL/GenBank/DDBJ databases">
        <title>Parathalassolutuus dongxingensis gen. nov., sp. nov., a novel member of family Oceanospirillaceae isolated from a coastal shrimp pond in Guangxi, China.</title>
        <authorList>
            <person name="Chen H."/>
        </authorList>
    </citation>
    <scope>NUCLEOTIDE SEQUENCE</scope>
    <source>
        <strain evidence="20">G-43</strain>
    </source>
</reference>
<feature type="binding site" evidence="18">
    <location>
        <begin position="78"/>
        <end position="79"/>
    </location>
    <ligand>
        <name>UDP-N-acetyl-alpha-D-glucosamine</name>
        <dbReference type="ChEBI" id="CHEBI:57705"/>
    </ligand>
</feature>
<feature type="binding site" evidence="18">
    <location>
        <position position="408"/>
    </location>
    <ligand>
        <name>acetyl-CoA</name>
        <dbReference type="ChEBI" id="CHEBI:57288"/>
    </ligand>
</feature>
<dbReference type="NCBIfam" id="NF010933">
    <property type="entry name" value="PRK14353.1"/>
    <property type="match status" value="1"/>
</dbReference>
<proteinExistence type="inferred from homology"/>
<evidence type="ECO:0000256" key="6">
    <source>
        <dbReference type="ARBA" id="ARBA00022695"/>
    </source>
</evidence>
<keyword evidence="9 18" id="KW-0460">Magnesium</keyword>
<dbReference type="GO" id="GO:0000287">
    <property type="term" value="F:magnesium ion binding"/>
    <property type="evidence" value="ECO:0007669"/>
    <property type="project" value="UniProtKB-UniRule"/>
</dbReference>
<evidence type="ECO:0000256" key="17">
    <source>
        <dbReference type="ARBA" id="ARBA00049628"/>
    </source>
</evidence>
<evidence type="ECO:0000256" key="2">
    <source>
        <dbReference type="ARBA" id="ARBA00007707"/>
    </source>
</evidence>
<evidence type="ECO:0000256" key="18">
    <source>
        <dbReference type="HAMAP-Rule" id="MF_01631"/>
    </source>
</evidence>